<dbReference type="Pfam" id="PF18765">
    <property type="entry name" value="Polbeta"/>
    <property type="match status" value="1"/>
</dbReference>
<evidence type="ECO:0000259" key="1">
    <source>
        <dbReference type="Pfam" id="PF18765"/>
    </source>
</evidence>
<dbReference type="InterPro" id="IPR041633">
    <property type="entry name" value="Polbeta"/>
</dbReference>
<evidence type="ECO:0000313" key="2">
    <source>
        <dbReference type="EMBL" id="OGC33439.1"/>
    </source>
</evidence>
<feature type="domain" description="Polymerase beta nucleotidyltransferase" evidence="1">
    <location>
        <begin position="11"/>
        <end position="101"/>
    </location>
</feature>
<name>A0A1F4TLI3_UNCSA</name>
<dbReference type="CDD" id="cd05403">
    <property type="entry name" value="NT_KNTase_like"/>
    <property type="match status" value="1"/>
</dbReference>
<dbReference type="Proteomes" id="UP000177309">
    <property type="component" value="Unassembled WGS sequence"/>
</dbReference>
<evidence type="ECO:0000313" key="3">
    <source>
        <dbReference type="Proteomes" id="UP000177309"/>
    </source>
</evidence>
<proteinExistence type="predicted"/>
<dbReference type="SUPFAM" id="SSF81301">
    <property type="entry name" value="Nucleotidyltransferase"/>
    <property type="match status" value="1"/>
</dbReference>
<dbReference type="EMBL" id="MEUI01000035">
    <property type="protein sequence ID" value="OGC33439.1"/>
    <property type="molecule type" value="Genomic_DNA"/>
</dbReference>
<comment type="caution">
    <text evidence="2">The sequence shown here is derived from an EMBL/GenBank/DDBJ whole genome shotgun (WGS) entry which is preliminary data.</text>
</comment>
<dbReference type="InterPro" id="IPR043519">
    <property type="entry name" value="NT_sf"/>
</dbReference>
<protein>
    <recommendedName>
        <fullName evidence="1">Polymerase beta nucleotidyltransferase domain-containing protein</fullName>
    </recommendedName>
</protein>
<organism evidence="2 3">
    <name type="scientific">candidate division WOR-1 bacterium RIFOXYC2_FULL_41_25</name>
    <dbReference type="NCBI Taxonomy" id="1802586"/>
    <lineage>
        <taxon>Bacteria</taxon>
        <taxon>Bacillati</taxon>
        <taxon>Saganbacteria</taxon>
    </lineage>
</organism>
<gene>
    <name evidence="2" type="ORF">A2462_06775</name>
</gene>
<accession>A0A1F4TLI3</accession>
<dbReference type="AlphaFoldDB" id="A0A1F4TLI3"/>
<dbReference type="Gene3D" id="3.30.460.10">
    <property type="entry name" value="Beta Polymerase, domain 2"/>
    <property type="match status" value="1"/>
</dbReference>
<sequence>MKFGLKEETIKKITTIFAKHSQVEEVIIYGSRAKGNFKNGSDIDLTLKGPNLNLTMINKISSEIDDLLLPYSFDISIFEQIDSQDLIDHIKRRGVVFYSLKKN</sequence>
<reference evidence="2 3" key="1">
    <citation type="journal article" date="2016" name="Nat. Commun.">
        <title>Thousands of microbial genomes shed light on interconnected biogeochemical processes in an aquifer system.</title>
        <authorList>
            <person name="Anantharaman K."/>
            <person name="Brown C.T."/>
            <person name="Hug L.A."/>
            <person name="Sharon I."/>
            <person name="Castelle C.J."/>
            <person name="Probst A.J."/>
            <person name="Thomas B.C."/>
            <person name="Singh A."/>
            <person name="Wilkins M.J."/>
            <person name="Karaoz U."/>
            <person name="Brodie E.L."/>
            <person name="Williams K.H."/>
            <person name="Hubbard S.S."/>
            <person name="Banfield J.F."/>
        </authorList>
    </citation>
    <scope>NUCLEOTIDE SEQUENCE [LARGE SCALE GENOMIC DNA]</scope>
</reference>